<organism evidence="1 2">
    <name type="scientific">Meloidogyne hapla</name>
    <name type="common">Root-knot nematode worm</name>
    <dbReference type="NCBI Taxonomy" id="6305"/>
    <lineage>
        <taxon>Eukaryota</taxon>
        <taxon>Metazoa</taxon>
        <taxon>Ecdysozoa</taxon>
        <taxon>Nematoda</taxon>
        <taxon>Chromadorea</taxon>
        <taxon>Rhabditida</taxon>
        <taxon>Tylenchina</taxon>
        <taxon>Tylenchomorpha</taxon>
        <taxon>Tylenchoidea</taxon>
        <taxon>Meloidogynidae</taxon>
        <taxon>Meloidogyninae</taxon>
        <taxon>Meloidogyne</taxon>
    </lineage>
</organism>
<reference evidence="2" key="1">
    <citation type="submission" date="2016-11" db="UniProtKB">
        <authorList>
            <consortium name="WormBaseParasite"/>
        </authorList>
    </citation>
    <scope>IDENTIFICATION</scope>
</reference>
<name>A0A1I8B8V7_MELHA</name>
<protein>
    <submittedName>
        <fullName evidence="2">Uncharacterized protein</fullName>
    </submittedName>
</protein>
<dbReference type="AlphaFoldDB" id="A0A1I8B8V7"/>
<sequence length="187" mass="21589">MSLNKNNIPNNKIIYPNKNIQTYSPPLTSQNQRPSLIHQKSFASIRQFVLSNNYVKQQKEEQNQRFPRFSSIRRRKKLDEENNRNGKIKRIPSVRKVGVCHGKGNLDWRSKSVAGLKSTNTTSNKNPIAEQRKYSLTLLSQKAKKSMQRKLSELTKNDSNFVTQTIGRIVQQQTSLDQQHNSEHKSG</sequence>
<evidence type="ECO:0000313" key="2">
    <source>
        <dbReference type="WBParaSite" id="MhA1_Contig1566.frz3.gene2"/>
    </source>
</evidence>
<accession>A0A1I8B8V7</accession>
<evidence type="ECO:0000313" key="1">
    <source>
        <dbReference type="Proteomes" id="UP000095281"/>
    </source>
</evidence>
<dbReference type="Proteomes" id="UP000095281">
    <property type="component" value="Unplaced"/>
</dbReference>
<dbReference type="WBParaSite" id="MhA1_Contig1566.frz3.gene2">
    <property type="protein sequence ID" value="MhA1_Contig1566.frz3.gene2"/>
    <property type="gene ID" value="MhA1_Contig1566.frz3.gene2"/>
</dbReference>
<keyword evidence="1" id="KW-1185">Reference proteome</keyword>
<proteinExistence type="predicted"/>